<dbReference type="GO" id="GO:0005576">
    <property type="term" value="C:extracellular region"/>
    <property type="evidence" value="ECO:0007669"/>
    <property type="project" value="UniProtKB-SubCell"/>
</dbReference>
<dbReference type="PANTHER" id="PTHR11306">
    <property type="entry name" value="NIEMANN PICK TYPE C2 PROTEIN NPC2-RELATED"/>
    <property type="match status" value="1"/>
</dbReference>
<dbReference type="InterPro" id="IPR003172">
    <property type="entry name" value="ML_dom"/>
</dbReference>
<dbReference type="Pfam" id="PF02221">
    <property type="entry name" value="E1_DerP2_DerF2"/>
    <property type="match status" value="1"/>
</dbReference>
<evidence type="ECO:0000256" key="2">
    <source>
        <dbReference type="ARBA" id="ARBA00006370"/>
    </source>
</evidence>
<dbReference type="SUPFAM" id="SSF81296">
    <property type="entry name" value="E set domains"/>
    <property type="match status" value="1"/>
</dbReference>
<dbReference type="InterPro" id="IPR014756">
    <property type="entry name" value="Ig_E-set"/>
</dbReference>
<dbReference type="InterPro" id="IPR033916">
    <property type="entry name" value="ML_Npc2-like"/>
</dbReference>
<dbReference type="InterPro" id="IPR039670">
    <property type="entry name" value="NPC2-like"/>
</dbReference>
<evidence type="ECO:0000256" key="7">
    <source>
        <dbReference type="ARBA" id="ARBA00032516"/>
    </source>
</evidence>
<feature type="domain" description="MD-2-related lipid-recognition" evidence="9">
    <location>
        <begin position="23"/>
        <end position="145"/>
    </location>
</feature>
<feature type="chain" id="PRO_5028204472" description="NPC intracellular cholesterol transporter 2" evidence="8">
    <location>
        <begin position="19"/>
        <end position="150"/>
    </location>
</feature>
<protein>
    <recommendedName>
        <fullName evidence="3">NPC intracellular cholesterol transporter 2</fullName>
    </recommendedName>
    <alternativeName>
        <fullName evidence="7">Epididymal secretory protein E1</fullName>
    </alternativeName>
</protein>
<feature type="signal peptide" evidence="8">
    <location>
        <begin position="1"/>
        <end position="18"/>
    </location>
</feature>
<comment type="subcellular location">
    <subcellularLocation>
        <location evidence="1">Secreted</location>
    </subcellularLocation>
</comment>
<proteinExistence type="inferred from homology"/>
<dbReference type="OrthoDB" id="6489092at2759"/>
<accession>A0A6P4Z8R8</accession>
<organism evidence="10 11">
    <name type="scientific">Branchiostoma belcheri</name>
    <name type="common">Amphioxus</name>
    <dbReference type="NCBI Taxonomy" id="7741"/>
    <lineage>
        <taxon>Eukaryota</taxon>
        <taxon>Metazoa</taxon>
        <taxon>Chordata</taxon>
        <taxon>Cephalochordata</taxon>
        <taxon>Leptocardii</taxon>
        <taxon>Amphioxiformes</taxon>
        <taxon>Branchiostomatidae</taxon>
        <taxon>Branchiostoma</taxon>
    </lineage>
</organism>
<gene>
    <name evidence="11" type="primary">LOC109471180</name>
</gene>
<keyword evidence="6" id="KW-1015">Disulfide bond</keyword>
<dbReference type="AlphaFoldDB" id="A0A6P4Z8R8"/>
<name>A0A6P4Z8R8_BRABE</name>
<dbReference type="Gene3D" id="2.60.40.770">
    <property type="match status" value="1"/>
</dbReference>
<evidence type="ECO:0000313" key="10">
    <source>
        <dbReference type="Proteomes" id="UP000515135"/>
    </source>
</evidence>
<reference evidence="11" key="1">
    <citation type="submission" date="2025-08" db="UniProtKB">
        <authorList>
            <consortium name="RefSeq"/>
        </authorList>
    </citation>
    <scope>IDENTIFICATION</scope>
    <source>
        <tissue evidence="11">Gonad</tissue>
    </source>
</reference>
<evidence type="ECO:0000256" key="4">
    <source>
        <dbReference type="ARBA" id="ARBA00022525"/>
    </source>
</evidence>
<evidence type="ECO:0000256" key="8">
    <source>
        <dbReference type="SAM" id="SignalP"/>
    </source>
</evidence>
<comment type="similarity">
    <text evidence="2">Belongs to the NPC2 family.</text>
</comment>
<dbReference type="RefSeq" id="XP_019626026.1">
    <property type="nucleotide sequence ID" value="XM_019770467.1"/>
</dbReference>
<evidence type="ECO:0000259" key="9">
    <source>
        <dbReference type="SMART" id="SM00737"/>
    </source>
</evidence>
<dbReference type="PANTHER" id="PTHR11306:SF68">
    <property type="entry name" value="NPC INTRACELLULAR CHOLESTEROL TRANSPORTER 2"/>
    <property type="match status" value="1"/>
</dbReference>
<dbReference type="Proteomes" id="UP000515135">
    <property type="component" value="Unplaced"/>
</dbReference>
<sequence length="150" mass="16115">MLIRAVFIVAFVASVAVAESVKYLDCGSSVGKIAEVDVTPCPAEPCELIKGGNTSIAVKFTSNEVVNNATSVVHGILAGVPVPFPLSNPDGCKDSGLECPLKSSTTYTYTTILPVKPVYPQLKLVVKWELKDEKKNDIFCFEVPVKIVKK</sequence>
<dbReference type="CDD" id="cd00916">
    <property type="entry name" value="Npc2_like"/>
    <property type="match status" value="1"/>
</dbReference>
<dbReference type="KEGG" id="bbel:109471180"/>
<evidence type="ECO:0000256" key="6">
    <source>
        <dbReference type="ARBA" id="ARBA00023157"/>
    </source>
</evidence>
<keyword evidence="4" id="KW-0964">Secreted</keyword>
<dbReference type="FunFam" id="2.60.40.770:FF:000001">
    <property type="entry name" value="NPC intracellular cholesterol transporter 2"/>
    <property type="match status" value="1"/>
</dbReference>
<evidence type="ECO:0000256" key="1">
    <source>
        <dbReference type="ARBA" id="ARBA00004613"/>
    </source>
</evidence>
<evidence type="ECO:0000256" key="5">
    <source>
        <dbReference type="ARBA" id="ARBA00022729"/>
    </source>
</evidence>
<dbReference type="GO" id="GO:0032934">
    <property type="term" value="F:sterol binding"/>
    <property type="evidence" value="ECO:0007669"/>
    <property type="project" value="InterPro"/>
</dbReference>
<evidence type="ECO:0000256" key="3">
    <source>
        <dbReference type="ARBA" id="ARBA00021477"/>
    </source>
</evidence>
<evidence type="ECO:0000313" key="11">
    <source>
        <dbReference type="RefSeq" id="XP_019626026.1"/>
    </source>
</evidence>
<dbReference type="GO" id="GO:0032367">
    <property type="term" value="P:intracellular cholesterol transport"/>
    <property type="evidence" value="ECO:0007669"/>
    <property type="project" value="InterPro"/>
</dbReference>
<dbReference type="SMART" id="SM00737">
    <property type="entry name" value="ML"/>
    <property type="match status" value="1"/>
</dbReference>
<keyword evidence="10" id="KW-1185">Reference proteome</keyword>
<dbReference type="GeneID" id="109471180"/>
<keyword evidence="5 8" id="KW-0732">Signal</keyword>